<keyword evidence="2" id="KW-1185">Reference proteome</keyword>
<comment type="caution">
    <text evidence="1">The sequence shown here is derived from an EMBL/GenBank/DDBJ whole genome shotgun (WGS) entry which is preliminary data.</text>
</comment>
<accession>A0ACC0V6T9</accession>
<sequence length="186" mass="20149">MGRATLIFLRVLQGLAAVTNIVMCSLVLNFFMARTRFASPSCFDFLIFAPTFSVLSIAYLELGPRYFPWATRPLLLLAVEAVNAVFYFAGFIALAVFLAKVLFCNGNVCAVARSMSVVAAAEFAAWIGSTILVAKQLFMCGLRGAQVVGTMKRSSSEEESGQPELQQPPSPRPQMRVVSGPRGLAL</sequence>
<name>A0ACC0V6T9_9HYPO</name>
<gene>
    <name evidence="1" type="ORF">N3K66_003457</name>
</gene>
<organism evidence="1 2">
    <name type="scientific">Trichothecium roseum</name>
    <dbReference type="NCBI Taxonomy" id="47278"/>
    <lineage>
        <taxon>Eukaryota</taxon>
        <taxon>Fungi</taxon>
        <taxon>Dikarya</taxon>
        <taxon>Ascomycota</taxon>
        <taxon>Pezizomycotina</taxon>
        <taxon>Sordariomycetes</taxon>
        <taxon>Hypocreomycetidae</taxon>
        <taxon>Hypocreales</taxon>
        <taxon>Hypocreales incertae sedis</taxon>
        <taxon>Trichothecium</taxon>
    </lineage>
</organism>
<dbReference type="Proteomes" id="UP001163324">
    <property type="component" value="Chromosome 3"/>
</dbReference>
<evidence type="ECO:0000313" key="1">
    <source>
        <dbReference type="EMBL" id="KAI9901640.1"/>
    </source>
</evidence>
<dbReference type="EMBL" id="CM047942">
    <property type="protein sequence ID" value="KAI9901640.1"/>
    <property type="molecule type" value="Genomic_DNA"/>
</dbReference>
<protein>
    <submittedName>
        <fullName evidence="1">Uncharacterized protein</fullName>
    </submittedName>
</protein>
<reference evidence="1" key="1">
    <citation type="submission" date="2022-10" db="EMBL/GenBank/DDBJ databases">
        <title>Complete Genome of Trichothecium roseum strain YXFP-22015, a Plant Pathogen Isolated from Citrus.</title>
        <authorList>
            <person name="Wang Y."/>
            <person name="Zhu L."/>
        </authorList>
    </citation>
    <scope>NUCLEOTIDE SEQUENCE</scope>
    <source>
        <strain evidence="1">YXFP-22015</strain>
    </source>
</reference>
<evidence type="ECO:0000313" key="2">
    <source>
        <dbReference type="Proteomes" id="UP001163324"/>
    </source>
</evidence>
<proteinExistence type="predicted"/>